<dbReference type="AlphaFoldDB" id="A0A381PK36"/>
<reference evidence="8" key="1">
    <citation type="submission" date="2018-05" db="EMBL/GenBank/DDBJ databases">
        <authorList>
            <person name="Lanie J.A."/>
            <person name="Ng W.-L."/>
            <person name="Kazmierczak K.M."/>
            <person name="Andrzejewski T.M."/>
            <person name="Davidsen T.M."/>
            <person name="Wayne K.J."/>
            <person name="Tettelin H."/>
            <person name="Glass J.I."/>
            <person name="Rusch D."/>
            <person name="Podicherti R."/>
            <person name="Tsui H.-C.T."/>
            <person name="Winkler M.E."/>
        </authorList>
    </citation>
    <scope>NUCLEOTIDE SEQUENCE</scope>
</reference>
<gene>
    <name evidence="8" type="ORF">METZ01_LOCUS18667</name>
</gene>
<dbReference type="GO" id="GO:0008033">
    <property type="term" value="P:tRNA processing"/>
    <property type="evidence" value="ECO:0007669"/>
    <property type="project" value="UniProtKB-KW"/>
</dbReference>
<dbReference type="NCBIfam" id="TIGR02432">
    <property type="entry name" value="lysidine_TilS_N"/>
    <property type="match status" value="1"/>
</dbReference>
<keyword evidence="4" id="KW-0547">Nucleotide-binding</keyword>
<dbReference type="InterPro" id="IPR012795">
    <property type="entry name" value="tRNA_Ile_lys_synt_N"/>
</dbReference>
<feature type="non-terminal residue" evidence="8">
    <location>
        <position position="1"/>
    </location>
</feature>
<dbReference type="InterPro" id="IPR011063">
    <property type="entry name" value="TilS/TtcA_N"/>
</dbReference>
<accession>A0A381PK36</accession>
<feature type="domain" description="tRNA(Ile)-lysidine/2-thiocytidine synthase N-terminal" evidence="7">
    <location>
        <begin position="20"/>
        <end position="196"/>
    </location>
</feature>
<evidence type="ECO:0000313" key="8">
    <source>
        <dbReference type="EMBL" id="SUZ65813.1"/>
    </source>
</evidence>
<name>A0A381PK36_9ZZZZ</name>
<keyword evidence="3" id="KW-0819">tRNA processing</keyword>
<dbReference type="HAMAP" id="MF_01161">
    <property type="entry name" value="tRNA_Ile_lys_synt"/>
    <property type="match status" value="1"/>
</dbReference>
<proteinExistence type="inferred from homology"/>
<sequence length="309" mass="36239">VSKELEQLFLSETSLYKDCKFLLAVSGGVDSMVLANLFISNKLNFSIAHCNFQLRGKESDNDEIFISKWCSENNIELFVKKFTTEDYCNNNKITIQMGARKLRYEWFEDLIKKEKHDFIVTAHHLDDQLETFIINSIRGTGIDGLVGIPDNTNKIIRPLLMISKEQIIKFSKVNKINYREDSSNDKEDYLRNKIRHSVVPYLKSDDKNVLLKFKTTIENLNSTKLFIEKVISNLKDRIFIHEENTIITNIDLLKDLNPIEFYIHELYKDFEFNYKEILKLFESDSGKHISSPNYKMTKQKNNLIITKIK</sequence>
<evidence type="ECO:0000256" key="6">
    <source>
        <dbReference type="ARBA" id="ARBA00048539"/>
    </source>
</evidence>
<keyword evidence="5" id="KW-0067">ATP-binding</keyword>
<evidence type="ECO:0000259" key="7">
    <source>
        <dbReference type="Pfam" id="PF01171"/>
    </source>
</evidence>
<dbReference type="GO" id="GO:0005524">
    <property type="term" value="F:ATP binding"/>
    <property type="evidence" value="ECO:0007669"/>
    <property type="project" value="UniProtKB-KW"/>
</dbReference>
<evidence type="ECO:0000256" key="2">
    <source>
        <dbReference type="ARBA" id="ARBA00022598"/>
    </source>
</evidence>
<dbReference type="PANTHER" id="PTHR43033">
    <property type="entry name" value="TRNA(ILE)-LYSIDINE SYNTHASE-RELATED"/>
    <property type="match status" value="1"/>
</dbReference>
<evidence type="ECO:0000256" key="5">
    <source>
        <dbReference type="ARBA" id="ARBA00022840"/>
    </source>
</evidence>
<dbReference type="EC" id="6.3.4.19" evidence="1"/>
<keyword evidence="2" id="KW-0436">Ligase</keyword>
<comment type="catalytic activity">
    <reaction evidence="6">
        <text>cytidine(34) in tRNA(Ile2) + L-lysine + ATP = lysidine(34) in tRNA(Ile2) + AMP + diphosphate + H(+)</text>
        <dbReference type="Rhea" id="RHEA:43744"/>
        <dbReference type="Rhea" id="RHEA-COMP:10625"/>
        <dbReference type="Rhea" id="RHEA-COMP:10670"/>
        <dbReference type="ChEBI" id="CHEBI:15378"/>
        <dbReference type="ChEBI" id="CHEBI:30616"/>
        <dbReference type="ChEBI" id="CHEBI:32551"/>
        <dbReference type="ChEBI" id="CHEBI:33019"/>
        <dbReference type="ChEBI" id="CHEBI:82748"/>
        <dbReference type="ChEBI" id="CHEBI:83665"/>
        <dbReference type="ChEBI" id="CHEBI:456215"/>
        <dbReference type="EC" id="6.3.4.19"/>
    </reaction>
</comment>
<dbReference type="GO" id="GO:0032267">
    <property type="term" value="F:tRNA(Ile)-lysidine synthase activity"/>
    <property type="evidence" value="ECO:0007669"/>
    <property type="project" value="UniProtKB-EC"/>
</dbReference>
<dbReference type="Gene3D" id="3.40.50.620">
    <property type="entry name" value="HUPs"/>
    <property type="match status" value="1"/>
</dbReference>
<dbReference type="SUPFAM" id="SSF52402">
    <property type="entry name" value="Adenine nucleotide alpha hydrolases-like"/>
    <property type="match status" value="1"/>
</dbReference>
<organism evidence="8">
    <name type="scientific">marine metagenome</name>
    <dbReference type="NCBI Taxonomy" id="408172"/>
    <lineage>
        <taxon>unclassified sequences</taxon>
        <taxon>metagenomes</taxon>
        <taxon>ecological metagenomes</taxon>
    </lineage>
</organism>
<dbReference type="InterPro" id="IPR012094">
    <property type="entry name" value="tRNA_Ile_lys_synt"/>
</dbReference>
<dbReference type="InterPro" id="IPR014729">
    <property type="entry name" value="Rossmann-like_a/b/a_fold"/>
</dbReference>
<dbReference type="PANTHER" id="PTHR43033:SF1">
    <property type="entry name" value="TRNA(ILE)-LYSIDINE SYNTHASE-RELATED"/>
    <property type="match status" value="1"/>
</dbReference>
<evidence type="ECO:0000256" key="1">
    <source>
        <dbReference type="ARBA" id="ARBA00013267"/>
    </source>
</evidence>
<evidence type="ECO:0000256" key="3">
    <source>
        <dbReference type="ARBA" id="ARBA00022694"/>
    </source>
</evidence>
<dbReference type="Pfam" id="PF01171">
    <property type="entry name" value="ATP_bind_3"/>
    <property type="match status" value="1"/>
</dbReference>
<evidence type="ECO:0000256" key="4">
    <source>
        <dbReference type="ARBA" id="ARBA00022741"/>
    </source>
</evidence>
<protein>
    <recommendedName>
        <fullName evidence="1">tRNA(Ile)-lysidine synthetase</fullName>
        <ecNumber evidence="1">6.3.4.19</ecNumber>
    </recommendedName>
</protein>
<dbReference type="CDD" id="cd01992">
    <property type="entry name" value="TilS_N"/>
    <property type="match status" value="1"/>
</dbReference>
<dbReference type="EMBL" id="UINC01000969">
    <property type="protein sequence ID" value="SUZ65813.1"/>
    <property type="molecule type" value="Genomic_DNA"/>
</dbReference>